<protein>
    <submittedName>
        <fullName evidence="1">Uncharacterized protein</fullName>
    </submittedName>
</protein>
<dbReference type="AlphaFoldDB" id="A0A067RBF5"/>
<dbReference type="EMBL" id="KK852568">
    <property type="protein sequence ID" value="KDR21176.1"/>
    <property type="molecule type" value="Genomic_DNA"/>
</dbReference>
<sequence length="125" mass="13734">MSTGGPCHVDLTRQLDPFSLLWATMRKWRSPVVCLILAVLFVGSQNTGQKLEDTAVLKQTPMDGVVQESEIKYAQMRKLQAGRLRSDSQTFLASVMRPTPIHWLSGAASLGLSGQGLNRPLHSIC</sequence>
<dbReference type="InParanoid" id="A0A067RBF5"/>
<evidence type="ECO:0000313" key="1">
    <source>
        <dbReference type="EMBL" id="KDR21176.1"/>
    </source>
</evidence>
<accession>A0A067RBF5</accession>
<organism evidence="1 2">
    <name type="scientific">Zootermopsis nevadensis</name>
    <name type="common">Dampwood termite</name>
    <dbReference type="NCBI Taxonomy" id="136037"/>
    <lineage>
        <taxon>Eukaryota</taxon>
        <taxon>Metazoa</taxon>
        <taxon>Ecdysozoa</taxon>
        <taxon>Arthropoda</taxon>
        <taxon>Hexapoda</taxon>
        <taxon>Insecta</taxon>
        <taxon>Pterygota</taxon>
        <taxon>Neoptera</taxon>
        <taxon>Polyneoptera</taxon>
        <taxon>Dictyoptera</taxon>
        <taxon>Blattodea</taxon>
        <taxon>Blattoidea</taxon>
        <taxon>Termitoidae</taxon>
        <taxon>Termopsidae</taxon>
        <taxon>Zootermopsis</taxon>
    </lineage>
</organism>
<name>A0A067RBF5_ZOONE</name>
<reference evidence="1 2" key="1">
    <citation type="journal article" date="2014" name="Nat. Commun.">
        <title>Molecular traces of alternative social organization in a termite genome.</title>
        <authorList>
            <person name="Terrapon N."/>
            <person name="Li C."/>
            <person name="Robertson H.M."/>
            <person name="Ji L."/>
            <person name="Meng X."/>
            <person name="Booth W."/>
            <person name="Chen Z."/>
            <person name="Childers C.P."/>
            <person name="Glastad K.M."/>
            <person name="Gokhale K."/>
            <person name="Gowin J."/>
            <person name="Gronenberg W."/>
            <person name="Hermansen R.A."/>
            <person name="Hu H."/>
            <person name="Hunt B.G."/>
            <person name="Huylmans A.K."/>
            <person name="Khalil S.M."/>
            <person name="Mitchell R.D."/>
            <person name="Munoz-Torres M.C."/>
            <person name="Mustard J.A."/>
            <person name="Pan H."/>
            <person name="Reese J.T."/>
            <person name="Scharf M.E."/>
            <person name="Sun F."/>
            <person name="Vogel H."/>
            <person name="Xiao J."/>
            <person name="Yang W."/>
            <person name="Yang Z."/>
            <person name="Yang Z."/>
            <person name="Zhou J."/>
            <person name="Zhu J."/>
            <person name="Brent C.S."/>
            <person name="Elsik C.G."/>
            <person name="Goodisman M.A."/>
            <person name="Liberles D.A."/>
            <person name="Roe R.M."/>
            <person name="Vargo E.L."/>
            <person name="Vilcinskas A."/>
            <person name="Wang J."/>
            <person name="Bornberg-Bauer E."/>
            <person name="Korb J."/>
            <person name="Zhang G."/>
            <person name="Liebig J."/>
        </authorList>
    </citation>
    <scope>NUCLEOTIDE SEQUENCE [LARGE SCALE GENOMIC DNA]</scope>
    <source>
        <tissue evidence="1">Whole organism</tissue>
    </source>
</reference>
<evidence type="ECO:0000313" key="2">
    <source>
        <dbReference type="Proteomes" id="UP000027135"/>
    </source>
</evidence>
<gene>
    <name evidence="1" type="ORF">L798_04566</name>
</gene>
<proteinExistence type="predicted"/>
<dbReference type="Proteomes" id="UP000027135">
    <property type="component" value="Unassembled WGS sequence"/>
</dbReference>
<keyword evidence="2" id="KW-1185">Reference proteome</keyword>